<keyword evidence="3" id="KW-0645">Protease</keyword>
<dbReference type="PROSITE" id="PS00631">
    <property type="entry name" value="CYTOSOL_AP"/>
    <property type="match status" value="1"/>
</dbReference>
<evidence type="ECO:0000256" key="6">
    <source>
        <dbReference type="ARBA" id="ARBA00049972"/>
    </source>
</evidence>
<dbReference type="AlphaFoldDB" id="A0A6N8U5Z2"/>
<comment type="function">
    <text evidence="6">Presumably involved in the processing and regular turnover of intracellular proteins. Catalyzes the removal of unsubstituted N-terminal amino acids from various peptides.</text>
</comment>
<dbReference type="InterPro" id="IPR011356">
    <property type="entry name" value="Leucine_aapep/pepB"/>
</dbReference>
<evidence type="ECO:0000256" key="7">
    <source>
        <dbReference type="ARBA" id="ARBA00050021"/>
    </source>
</evidence>
<protein>
    <recommendedName>
        <fullName evidence="7">Probable cytosol aminopeptidase</fullName>
    </recommendedName>
    <alternativeName>
        <fullName evidence="8">Leucine aminopeptidase</fullName>
    </alternativeName>
    <alternativeName>
        <fullName evidence="5">Leucyl aminopeptidase</fullName>
    </alternativeName>
</protein>
<organism evidence="10 11">
    <name type="scientific">Salinicoccus hispanicus</name>
    <dbReference type="NCBI Taxonomy" id="157225"/>
    <lineage>
        <taxon>Bacteria</taxon>
        <taxon>Bacillati</taxon>
        <taxon>Bacillota</taxon>
        <taxon>Bacilli</taxon>
        <taxon>Bacillales</taxon>
        <taxon>Staphylococcaceae</taxon>
        <taxon>Salinicoccus</taxon>
    </lineage>
</organism>
<dbReference type="PANTHER" id="PTHR11963">
    <property type="entry name" value="LEUCINE AMINOPEPTIDASE-RELATED"/>
    <property type="match status" value="1"/>
</dbReference>
<comment type="similarity">
    <text evidence="1">Belongs to the peptidase M17 family.</text>
</comment>
<keyword evidence="2 10" id="KW-0031">Aminopeptidase</keyword>
<dbReference type="Gene3D" id="3.40.630.10">
    <property type="entry name" value="Zn peptidases"/>
    <property type="match status" value="1"/>
</dbReference>
<accession>A0A6N8U5Z2</accession>
<evidence type="ECO:0000259" key="9">
    <source>
        <dbReference type="PROSITE" id="PS00631"/>
    </source>
</evidence>
<dbReference type="OrthoDB" id="9809354at2"/>
<keyword evidence="4" id="KW-0378">Hydrolase</keyword>
<dbReference type="GO" id="GO:0005737">
    <property type="term" value="C:cytoplasm"/>
    <property type="evidence" value="ECO:0007669"/>
    <property type="project" value="InterPro"/>
</dbReference>
<comment type="caution">
    <text evidence="10">The sequence shown here is derived from an EMBL/GenBank/DDBJ whole genome shotgun (WGS) entry which is preliminary data.</text>
</comment>
<dbReference type="InterPro" id="IPR000819">
    <property type="entry name" value="Peptidase_M17_C"/>
</dbReference>
<name>A0A6N8U5Z2_9STAP</name>
<sequence length="461" mass="50547">MQHKVRFINNPTHFLPFLNNESINPGDVFFDYNTGILYSYISAEQEKSEDWRFIGGKIGKAIIANKLTEVFIDFESISASLGENKDQALAGLIYEGIQLSLYRFEHYLNQEKTLQCKVSHDERYEQTLEYSKQQAAAISVARDLCNEPANYLTPDTYAEKIFKIFENTDANVSIMSEEEMERSMQAVKMVGSGSSRKPRVVVIRIANNPSKPLTALVGKGVTFDSGGINVKTASDIGEMKMDMGGSAAVVGALKNILDNKIDVNVIGIIPMVENLSGSEAYVPSAVVKYSNGLHVEVGNTDAEGRLILADGILYATEQGAKNIIDIATLTGSVGSALGLKYAGILSNDERFITEHAVSIGRETGDHVWPLPLSTEYEHYLESDTADFNNMSSTPFGGAITAAVFLNKFVESHIRWVHIDMANTVRPWKIEGYYTKGAAGFGVRLLCEMVKEFNNGAAGSGK</sequence>
<dbReference type="EMBL" id="WUUK01000002">
    <property type="protein sequence ID" value="MXQ51039.1"/>
    <property type="molecule type" value="Genomic_DNA"/>
</dbReference>
<proteinExistence type="inferred from homology"/>
<dbReference type="GO" id="GO:0006508">
    <property type="term" value="P:proteolysis"/>
    <property type="evidence" value="ECO:0007669"/>
    <property type="project" value="UniProtKB-KW"/>
</dbReference>
<evidence type="ECO:0000256" key="1">
    <source>
        <dbReference type="ARBA" id="ARBA00009528"/>
    </source>
</evidence>
<dbReference type="GO" id="GO:0070006">
    <property type="term" value="F:metalloaminopeptidase activity"/>
    <property type="evidence" value="ECO:0007669"/>
    <property type="project" value="InterPro"/>
</dbReference>
<dbReference type="Pfam" id="PF00883">
    <property type="entry name" value="Peptidase_M17"/>
    <property type="match status" value="1"/>
</dbReference>
<evidence type="ECO:0000256" key="5">
    <source>
        <dbReference type="ARBA" id="ARBA00033172"/>
    </source>
</evidence>
<gene>
    <name evidence="10" type="ORF">GQ671_07115</name>
</gene>
<reference evidence="10 11" key="1">
    <citation type="submission" date="2019-12" db="EMBL/GenBank/DDBJ databases">
        <title>Salinicoccus cyprini sp. nov., isolated from gastro-intestinal tract of mirror carp, Cyprinus carpio var. specularis, collected from Gobind Sagar Reservoir, Himachal Pradesh, India.</title>
        <authorList>
            <person name="Talwar C."/>
            <person name="Singh A.K."/>
            <person name="Lal R."/>
            <person name="Negi R.K."/>
        </authorList>
    </citation>
    <scope>NUCLEOTIDE SEQUENCE [LARGE SCALE GENOMIC DNA]</scope>
    <source>
        <strain evidence="10 11">J-82</strain>
    </source>
</reference>
<dbReference type="Gene3D" id="3.40.220.10">
    <property type="entry name" value="Leucine Aminopeptidase, subunit E, domain 1"/>
    <property type="match status" value="1"/>
</dbReference>
<dbReference type="Proteomes" id="UP000436284">
    <property type="component" value="Unassembled WGS sequence"/>
</dbReference>
<keyword evidence="11" id="KW-1185">Reference proteome</keyword>
<evidence type="ECO:0000256" key="2">
    <source>
        <dbReference type="ARBA" id="ARBA00022438"/>
    </source>
</evidence>
<evidence type="ECO:0000313" key="10">
    <source>
        <dbReference type="EMBL" id="MXQ51039.1"/>
    </source>
</evidence>
<feature type="domain" description="Cytosol aminopeptidase" evidence="9">
    <location>
        <begin position="299"/>
        <end position="306"/>
    </location>
</feature>
<dbReference type="InterPro" id="IPR043472">
    <property type="entry name" value="Macro_dom-like"/>
</dbReference>
<evidence type="ECO:0000313" key="11">
    <source>
        <dbReference type="Proteomes" id="UP000436284"/>
    </source>
</evidence>
<dbReference type="CDD" id="cd00433">
    <property type="entry name" value="Peptidase_M17"/>
    <property type="match status" value="1"/>
</dbReference>
<dbReference type="PANTHER" id="PTHR11963:SF23">
    <property type="entry name" value="CYTOSOL AMINOPEPTIDASE"/>
    <property type="match status" value="1"/>
</dbReference>
<evidence type="ECO:0000256" key="8">
    <source>
        <dbReference type="ARBA" id="ARBA00050061"/>
    </source>
</evidence>
<evidence type="ECO:0000256" key="3">
    <source>
        <dbReference type="ARBA" id="ARBA00022670"/>
    </source>
</evidence>
<dbReference type="PRINTS" id="PR00481">
    <property type="entry name" value="LAMNOPPTDASE"/>
</dbReference>
<dbReference type="RefSeq" id="WP_160654759.1">
    <property type="nucleotide sequence ID" value="NZ_JBHRWU010000001.1"/>
</dbReference>
<dbReference type="GO" id="GO:0030145">
    <property type="term" value="F:manganese ion binding"/>
    <property type="evidence" value="ECO:0007669"/>
    <property type="project" value="InterPro"/>
</dbReference>
<dbReference type="SUPFAM" id="SSF53187">
    <property type="entry name" value="Zn-dependent exopeptidases"/>
    <property type="match status" value="1"/>
</dbReference>
<evidence type="ECO:0000256" key="4">
    <source>
        <dbReference type="ARBA" id="ARBA00022801"/>
    </source>
</evidence>